<feature type="binding site" evidence="2">
    <location>
        <position position="308"/>
    </location>
    <ligand>
        <name>Zn(2+)</name>
        <dbReference type="ChEBI" id="CHEBI:29105"/>
    </ligand>
</feature>
<protein>
    <recommendedName>
        <fullName evidence="4">Deacetylase sirtuin-type domain-containing protein</fullName>
    </recommendedName>
</protein>
<dbReference type="EMBL" id="LGRX02001442">
    <property type="protein sequence ID" value="KAK3286164.1"/>
    <property type="molecule type" value="Genomic_DNA"/>
</dbReference>
<dbReference type="InterPro" id="IPR029035">
    <property type="entry name" value="DHS-like_NAD/FAD-binding_dom"/>
</dbReference>
<evidence type="ECO:0000259" key="4">
    <source>
        <dbReference type="PROSITE" id="PS50305"/>
    </source>
</evidence>
<proteinExistence type="predicted"/>
<feature type="binding site" evidence="2">
    <location>
        <position position="189"/>
    </location>
    <ligand>
        <name>Zn(2+)</name>
        <dbReference type="ChEBI" id="CHEBI:29105"/>
    </ligand>
</feature>
<evidence type="ECO:0000256" key="3">
    <source>
        <dbReference type="SAM" id="MobiDB-lite"/>
    </source>
</evidence>
<evidence type="ECO:0000313" key="6">
    <source>
        <dbReference type="Proteomes" id="UP001190700"/>
    </source>
</evidence>
<dbReference type="SUPFAM" id="SSF52467">
    <property type="entry name" value="DHS-like NAD/FAD-binding domain"/>
    <property type="match status" value="2"/>
</dbReference>
<dbReference type="GO" id="GO:0046872">
    <property type="term" value="F:metal ion binding"/>
    <property type="evidence" value="ECO:0007669"/>
    <property type="project" value="UniProtKB-KW"/>
</dbReference>
<sequence>MGNQPTKPSEKDAEDLQRNFSRSCARAGKLISESDVLLLCTGAGFSADSGLAVYADIAKIQAYSDRTLSYPDICQPHWLETEPQLFFGFWGGCFNDYRQTQPHEGYELIAQWRNLKNKTEAAKRIRQAIAKTRAEAATGSTPIVEEPYTVSGTAGAFFSFTSNVDAHMFDFFPPEEVRECHGNVELWQCSAPCCQQIWRAPAEFLFHVDPETMLAPAFSVPGEAASPALGIDDAAAASFQECDETKACIGRPLGISRLKTLRYMPTATNPERWVMNESEEATNAKGLQENDDDRTCSNSGNHPTCGQCKAPARPAILMFGDSAWIDTEEQSARWEEWSEAVLQLSIPDSDTKPPLKVCILEVGCGGNVITVRANTERIYKQVTSSGGNCTVVRINPELPLADNDEYQTDFVSIMSKGLPALKEIDRFIPRKSKS</sequence>
<dbReference type="InterPro" id="IPR026590">
    <property type="entry name" value="Ssirtuin_cat_dom"/>
</dbReference>
<dbReference type="PROSITE" id="PS50305">
    <property type="entry name" value="SIRTUIN"/>
    <property type="match status" value="1"/>
</dbReference>
<feature type="active site" description="Proton acceptor" evidence="2">
    <location>
        <position position="181"/>
    </location>
</feature>
<evidence type="ECO:0000313" key="5">
    <source>
        <dbReference type="EMBL" id="KAK3286164.1"/>
    </source>
</evidence>
<feature type="domain" description="Deacetylase sirtuin-type" evidence="4">
    <location>
        <begin position="17"/>
        <end position="431"/>
    </location>
</feature>
<gene>
    <name evidence="5" type="ORF">CYMTET_6267</name>
</gene>
<feature type="binding site" evidence="2">
    <location>
        <position position="242"/>
    </location>
    <ligand>
        <name>Zn(2+)</name>
        <dbReference type="ChEBI" id="CHEBI:29105"/>
    </ligand>
</feature>
<keyword evidence="6" id="KW-1185">Reference proteome</keyword>
<accession>A0AAE0GXH0</accession>
<dbReference type="AlphaFoldDB" id="A0AAE0GXH0"/>
<reference evidence="5 6" key="1">
    <citation type="journal article" date="2015" name="Genome Biol. Evol.">
        <title>Comparative Genomics of a Bacterivorous Green Alga Reveals Evolutionary Causalities and Consequences of Phago-Mixotrophic Mode of Nutrition.</title>
        <authorList>
            <person name="Burns J.A."/>
            <person name="Paasch A."/>
            <person name="Narechania A."/>
            <person name="Kim E."/>
        </authorList>
    </citation>
    <scope>NUCLEOTIDE SEQUENCE [LARGE SCALE GENOMIC DNA]</scope>
    <source>
        <strain evidence="5 6">PLY_AMNH</strain>
    </source>
</reference>
<feature type="region of interest" description="Disordered" evidence="3">
    <location>
        <begin position="281"/>
        <end position="304"/>
    </location>
</feature>
<keyword evidence="1" id="KW-0520">NAD</keyword>
<keyword evidence="2" id="KW-0862">Zinc</keyword>
<keyword evidence="2" id="KW-0479">Metal-binding</keyword>
<comment type="caution">
    <text evidence="5">The sequence shown here is derived from an EMBL/GenBank/DDBJ whole genome shotgun (WGS) entry which is preliminary data.</text>
</comment>
<evidence type="ECO:0000256" key="1">
    <source>
        <dbReference type="ARBA" id="ARBA00023027"/>
    </source>
</evidence>
<dbReference type="Gene3D" id="3.40.50.1220">
    <property type="entry name" value="TPP-binding domain"/>
    <property type="match status" value="1"/>
</dbReference>
<dbReference type="PANTHER" id="PTHR48252">
    <property type="entry name" value="HISTONE DEACETYLASE 2-RELATED"/>
    <property type="match status" value="1"/>
</dbReference>
<dbReference type="PANTHER" id="PTHR48252:SF77">
    <property type="entry name" value="HISTONE DEACETYLASE DOMAIN-CONTAINING PROTEIN"/>
    <property type="match status" value="1"/>
</dbReference>
<feature type="binding site" evidence="2">
    <location>
        <position position="194"/>
    </location>
    <ligand>
        <name>Zn(2+)</name>
        <dbReference type="ChEBI" id="CHEBI:29105"/>
    </ligand>
</feature>
<organism evidence="5 6">
    <name type="scientific">Cymbomonas tetramitiformis</name>
    <dbReference type="NCBI Taxonomy" id="36881"/>
    <lineage>
        <taxon>Eukaryota</taxon>
        <taxon>Viridiplantae</taxon>
        <taxon>Chlorophyta</taxon>
        <taxon>Pyramimonadophyceae</taxon>
        <taxon>Pyramimonadales</taxon>
        <taxon>Pyramimonadaceae</taxon>
        <taxon>Cymbomonas</taxon>
    </lineage>
</organism>
<evidence type="ECO:0000256" key="2">
    <source>
        <dbReference type="PROSITE-ProRule" id="PRU00236"/>
    </source>
</evidence>
<name>A0AAE0GXH0_9CHLO</name>
<dbReference type="Proteomes" id="UP001190700">
    <property type="component" value="Unassembled WGS sequence"/>
</dbReference>